<organism evidence="1 2">
    <name type="scientific">Kitasatospora aburaviensis</name>
    <dbReference type="NCBI Taxonomy" id="67265"/>
    <lineage>
        <taxon>Bacteria</taxon>
        <taxon>Bacillati</taxon>
        <taxon>Actinomycetota</taxon>
        <taxon>Actinomycetes</taxon>
        <taxon>Kitasatosporales</taxon>
        <taxon>Streptomycetaceae</taxon>
        <taxon>Kitasatospora</taxon>
    </lineage>
</organism>
<evidence type="ECO:0008006" key="3">
    <source>
        <dbReference type="Google" id="ProtNLM"/>
    </source>
</evidence>
<dbReference type="Proteomes" id="UP001596067">
    <property type="component" value="Unassembled WGS sequence"/>
</dbReference>
<keyword evidence="2" id="KW-1185">Reference proteome</keyword>
<evidence type="ECO:0000313" key="1">
    <source>
        <dbReference type="EMBL" id="MFC5886589.1"/>
    </source>
</evidence>
<name>A0ABW1EY28_9ACTN</name>
<evidence type="ECO:0000313" key="2">
    <source>
        <dbReference type="Proteomes" id="UP001596067"/>
    </source>
</evidence>
<dbReference type="RefSeq" id="WP_313762315.1">
    <property type="nucleotide sequence ID" value="NZ_BAAAVH010000009.1"/>
</dbReference>
<sequence>MTETDRLRASRDGDQFHYHWGARQALKLLSPDSDLTAIVVEGVSPDDTAGDDGEDVIDIAEYYGAGGLADASRVVYRQLKHSTVQADKDWTVSGLSKTVKGFAEKFRRIRSELPGAEQKVSFEFLSNRPVSISVLKAIEALASKSAAQEHKNEIKFLKQYAAFDDDPDGEALFFGRFEVDSSAPGLLRIEGLFRLDLAGFLPGAPDVEHVLLKEMVARRATSLESDPVITRLTVLTSLRTAPDLLLPAPNLIDRPDSVIVTAQTREIVDEAMAFAGRPVIVHAAGGVGKSVFATQVERHLPEHSVTLVYDCFGNGGYRRASAPRHQHQQGLVQLSNELASHALCDPLIPSATAQPADYAKAFLARVRAASESLSATAPQALLAVIVDAADNAALFAGDCDERTFVSDLLREPLPSNVRLMMLCRTERIDLLDPPPLAHRIELIGFGTEETKQFLVSVFGVVTDQQASEFHRLTGGNPRVQALALDSARDIESCLASLRGVLQTDSTLLDGLLQGLVDKCKDAHHSANEIDRLCEALAALRPRIPVRVLVELCSVPPALIHSFVADLGRPLLVDGDTLQFRDEPTETWFRTKCRPTGKALTDFLDRLTPLAATEPYVAASLPQLLWEANQVDTLVDLALNDGALPRGNDLEEQEIAQQRAQFALKATLRAGRDYSAARLALKAAGLAAGHSRRLQLLRRNTDLAGQFLDARTIEDMVATRSLAGDWPGSNLHYEGTLLSAAEGRTDFARSRLRSAADWIRAWVRQPRDDHQDHGVGAADIAEIAFGLLNTDGVKACIDHLSRWRPKHLAFDTGLIIATRLADAGRIDELEELGRAATRVKYLRFAVAVAAWNANLVCRRPLAQRLVRVLRRQRRPISFHNRYGQENLGLQAVAWIVAMGLRHGVLPDSEAERILMLNLPKDLGRAAGSRYGHGTETLLCGYSLLARVRQQPFDLEGITSPDVIEARRQPHVHSRELMDHQQSVVPLAGLAGLWVDCLVGTAEDTDARFRELAVTRLKSYSDYETPHLLIRGASRFGARILTFGSSEESRQLLLNWYSEAERHISVTSLIDVVRTAAGITELAHITVSVAELAAKAVDASHESAENKAEQMVELARAVYRFDPSEAQAYFTHAIDLTDRVGDDVHAVWKSLVALTRAASSETEDDDVRAYRVAQVVEGLDPFVGDAADPSEALSAISRLSGRSATATASRWRDRRFCSELPFMRAVTAEDNSPLTATVQLGLLPFGGHSVNPLQLVERAFRHAPAHGQATAQAAGEFLRPERFRTESFDRLDQTANELGIKLDGTPLAPAARHFVIPTTAMNSSRDWYMEDEARVTHRQQAEEALTTCDLTTAEGWEAARVLVRDSKALLRWESVVDRAVRVPLPRLDNMVAAFESNPHFSIFDHAAMVKKLAEQPILPQAVRRRIGRLGRTAAARFCRELTTRSYDTLDLKVVAELAGTPNEDLLGAALKELGSHQVPLSSEECYALAGRLAQRLPHPQAAVLLDDLTTMLADVAPTDSGDGEFARLPAIPSRIGECVAGYVWTALGDPAPGMRWQASHCVRLLAAFGCVEELDALHRFALGVLDVSPFRHTRLPFYDLHARQWLLFALARAAEEPGAFHQISLFAPLLKKVVFDDVPHVVMRESARTTLISLASSGAVQLTSDELLTCRSVNVPAEIIRHSWQDRAARRQKVLASEDARAGTHEASALPSAEPVRFRFFLDFTDYWCRPLAEAFGMTEEQVERLADHVLIDRLKPHYCDEDPRHTLRLYPRDSSFAHKSEWPQEEDLHFYLSTHALWAAAGELVTKYPVLQDDDSPADRFSEWLGRFLISRKDGRWLSDRRDPAPRSIFTGPDHAPDREWVWRLNSQYFSQRLLANSGWITVWERSDDTTDRAAQNVSIRSALANSDNARALVLALQTAPSHWDFCLPDATDEEDQFSTDGFELSGWIVDQYTREGQDGRDPVAAAVGFPPAHPADEFVSMLGLVPDADMRIWVCSDRPALRSTVWSDGTQTGRRVGITQQGQRLEIQREALLALLAGTGRSLIVEVAIDRTHDDHKPSYSSMRDNDDDERLPFLERSFKIYLFDASGGCSEL</sequence>
<dbReference type="EMBL" id="JBHSOD010000018">
    <property type="protein sequence ID" value="MFC5886589.1"/>
    <property type="molecule type" value="Genomic_DNA"/>
</dbReference>
<reference evidence="2" key="1">
    <citation type="journal article" date="2019" name="Int. J. Syst. Evol. Microbiol.">
        <title>The Global Catalogue of Microorganisms (GCM) 10K type strain sequencing project: providing services to taxonomists for standard genome sequencing and annotation.</title>
        <authorList>
            <consortium name="The Broad Institute Genomics Platform"/>
            <consortium name="The Broad Institute Genome Sequencing Center for Infectious Disease"/>
            <person name="Wu L."/>
            <person name="Ma J."/>
        </authorList>
    </citation>
    <scope>NUCLEOTIDE SEQUENCE [LARGE SCALE GENOMIC DNA]</scope>
    <source>
        <strain evidence="2">CGMCC 4.1469</strain>
    </source>
</reference>
<comment type="caution">
    <text evidence="1">The sequence shown here is derived from an EMBL/GenBank/DDBJ whole genome shotgun (WGS) entry which is preliminary data.</text>
</comment>
<protein>
    <recommendedName>
        <fullName evidence="3">NACHT domain-containing protein</fullName>
    </recommendedName>
</protein>
<accession>A0ABW1EY28</accession>
<proteinExistence type="predicted"/>
<gene>
    <name evidence="1" type="ORF">ACFP0N_16620</name>
</gene>